<dbReference type="PANTHER" id="PTHR32440">
    <property type="entry name" value="PHOSPHATASE DCR2-RELATED-RELATED"/>
    <property type="match status" value="1"/>
</dbReference>
<dbReference type="Gene3D" id="3.60.21.10">
    <property type="match status" value="1"/>
</dbReference>
<proteinExistence type="predicted"/>
<sequence length="450" mass="49749">MSKYILLLILSELIDLSTQSPMAFGVQDPQNYHSSSSLSRPLVFNKDGDFRISIFEDLHFGENAWDSWGPQQDINSIQVLNKVLDAESPNLVVLNGDLITGENGYLENSTVYIDKIIQPFVQRRLSWASTYGNHDHNFNISARDILAREKMFPGCRTESMVPGRNAGVSNYYLAVYPPHCTTTTTTTTIDPTTMTHGCAPELLLWFFDSRGGFYFRERNTTGSQVSQPDWVDTSVVTWFQSTNALLRSRHGKVIPSLAFVHIPTNASAALQQEHGRYSIHPHLQPGIDDDFPLAAQGQGWCPDGRNDGSCPYGGQDLPFMQAVSTTPGLIGLFSGHDHGATWCYKWNHLVPGMTVAGNGLNLCFGQHSGYGGYGNWIRGARQLRVSRRALAAGDWTADTWIRLESGAVVGSVSLNATYGKDGYPATPNDKTYCPTCNYTVVTPGPRKRRV</sequence>
<name>A0A9P7MRJ1_9HYPO</name>
<reference evidence="3" key="1">
    <citation type="journal article" date="2020" name="bioRxiv">
        <title>Whole genome comparisons of ergot fungi reveals the divergence and evolution of species within the genus Claviceps are the result of varying mechanisms driving genome evolution and host range expansion.</title>
        <authorList>
            <person name="Wyka S.A."/>
            <person name="Mondo S.J."/>
            <person name="Liu M."/>
            <person name="Dettman J."/>
            <person name="Nalam V."/>
            <person name="Broders K.D."/>
        </authorList>
    </citation>
    <scope>NUCLEOTIDE SEQUENCE</scope>
    <source>
        <strain evidence="3">CCC 1102</strain>
    </source>
</reference>
<organism evidence="3 4">
    <name type="scientific">Claviceps arundinis</name>
    <dbReference type="NCBI Taxonomy" id="1623583"/>
    <lineage>
        <taxon>Eukaryota</taxon>
        <taxon>Fungi</taxon>
        <taxon>Dikarya</taxon>
        <taxon>Ascomycota</taxon>
        <taxon>Pezizomycotina</taxon>
        <taxon>Sordariomycetes</taxon>
        <taxon>Hypocreomycetidae</taxon>
        <taxon>Hypocreales</taxon>
        <taxon>Clavicipitaceae</taxon>
        <taxon>Claviceps</taxon>
    </lineage>
</organism>
<feature type="domain" description="Calcineurin-like phosphoesterase" evidence="2">
    <location>
        <begin position="57"/>
        <end position="143"/>
    </location>
</feature>
<evidence type="ECO:0000313" key="3">
    <source>
        <dbReference type="EMBL" id="KAG5964640.1"/>
    </source>
</evidence>
<dbReference type="InterPro" id="IPR004843">
    <property type="entry name" value="Calcineurin-like_PHP"/>
</dbReference>
<dbReference type="CDD" id="cd07383">
    <property type="entry name" value="MPP_Dcr2"/>
    <property type="match status" value="1"/>
</dbReference>
<dbReference type="Proteomes" id="UP000784919">
    <property type="component" value="Unassembled WGS sequence"/>
</dbReference>
<accession>A0A9P7MRJ1</accession>
<dbReference type="InterPro" id="IPR029052">
    <property type="entry name" value="Metallo-depent_PP-like"/>
</dbReference>
<dbReference type="PANTHER" id="PTHR32440:SF11">
    <property type="entry name" value="METALLOPHOSPHOESTERASE DOMAIN-CONTAINING PROTEIN"/>
    <property type="match status" value="1"/>
</dbReference>
<feature type="signal peptide" evidence="1">
    <location>
        <begin position="1"/>
        <end position="19"/>
    </location>
</feature>
<dbReference type="SUPFAM" id="SSF56300">
    <property type="entry name" value="Metallo-dependent phosphatases"/>
    <property type="match status" value="1"/>
</dbReference>
<gene>
    <name evidence="3" type="ORF">E4U56_002120</name>
</gene>
<evidence type="ECO:0000313" key="4">
    <source>
        <dbReference type="Proteomes" id="UP000784919"/>
    </source>
</evidence>
<evidence type="ECO:0000259" key="2">
    <source>
        <dbReference type="Pfam" id="PF00149"/>
    </source>
</evidence>
<feature type="chain" id="PRO_5040348094" description="Calcineurin-like phosphoesterase domain-containing protein" evidence="1">
    <location>
        <begin position="20"/>
        <end position="450"/>
    </location>
</feature>
<dbReference type="Pfam" id="PF00149">
    <property type="entry name" value="Metallophos"/>
    <property type="match status" value="1"/>
</dbReference>
<protein>
    <recommendedName>
        <fullName evidence="2">Calcineurin-like phosphoesterase domain-containing protein</fullName>
    </recommendedName>
</protein>
<comment type="caution">
    <text evidence="3">The sequence shown here is derived from an EMBL/GenBank/DDBJ whole genome shotgun (WGS) entry which is preliminary data.</text>
</comment>
<dbReference type="OrthoDB" id="783096at2759"/>
<dbReference type="EMBL" id="SRPS01000166">
    <property type="protein sequence ID" value="KAG5964640.1"/>
    <property type="molecule type" value="Genomic_DNA"/>
</dbReference>
<dbReference type="GO" id="GO:0016788">
    <property type="term" value="F:hydrolase activity, acting on ester bonds"/>
    <property type="evidence" value="ECO:0007669"/>
    <property type="project" value="TreeGrafter"/>
</dbReference>
<evidence type="ECO:0000256" key="1">
    <source>
        <dbReference type="SAM" id="SignalP"/>
    </source>
</evidence>
<dbReference type="GO" id="GO:0005737">
    <property type="term" value="C:cytoplasm"/>
    <property type="evidence" value="ECO:0007669"/>
    <property type="project" value="TreeGrafter"/>
</dbReference>
<dbReference type="AlphaFoldDB" id="A0A9P7MRJ1"/>
<keyword evidence="1" id="KW-0732">Signal</keyword>